<dbReference type="Pfam" id="PF00440">
    <property type="entry name" value="TetR_N"/>
    <property type="match status" value="1"/>
</dbReference>
<evidence type="ECO:0000313" key="5">
    <source>
        <dbReference type="Proteomes" id="UP000000657"/>
    </source>
</evidence>
<evidence type="ECO:0000313" key="4">
    <source>
        <dbReference type="EMBL" id="CAJ62496.1"/>
    </source>
</evidence>
<dbReference type="GO" id="GO:0000976">
    <property type="term" value="F:transcription cis-regulatory region binding"/>
    <property type="evidence" value="ECO:0007669"/>
    <property type="project" value="TreeGrafter"/>
</dbReference>
<dbReference type="OrthoDB" id="3173376at2"/>
<dbReference type="InterPro" id="IPR050109">
    <property type="entry name" value="HTH-type_TetR-like_transc_reg"/>
</dbReference>
<evidence type="ECO:0000259" key="3">
    <source>
        <dbReference type="PROSITE" id="PS50977"/>
    </source>
</evidence>
<dbReference type="EMBL" id="CT573213">
    <property type="protein sequence ID" value="CAJ62496.1"/>
    <property type="molecule type" value="Genomic_DNA"/>
</dbReference>
<dbReference type="PANTHER" id="PTHR30055:SF220">
    <property type="entry name" value="TETR-FAMILY REGULATORY PROTEIN"/>
    <property type="match status" value="1"/>
</dbReference>
<keyword evidence="1 2" id="KW-0238">DNA-binding</keyword>
<dbReference type="PANTHER" id="PTHR30055">
    <property type="entry name" value="HTH-TYPE TRANSCRIPTIONAL REGULATOR RUTR"/>
    <property type="match status" value="1"/>
</dbReference>
<dbReference type="AlphaFoldDB" id="Q0RJ19"/>
<organism evidence="4 5">
    <name type="scientific">Frankia alni (strain DSM 45986 / CECT 9034 / ACN14a)</name>
    <dbReference type="NCBI Taxonomy" id="326424"/>
    <lineage>
        <taxon>Bacteria</taxon>
        <taxon>Bacillati</taxon>
        <taxon>Actinomycetota</taxon>
        <taxon>Actinomycetes</taxon>
        <taxon>Frankiales</taxon>
        <taxon>Frankiaceae</taxon>
        <taxon>Frankia</taxon>
    </lineage>
</organism>
<evidence type="ECO:0000256" key="1">
    <source>
        <dbReference type="ARBA" id="ARBA00023125"/>
    </source>
</evidence>
<dbReference type="RefSeq" id="WP_011604988.1">
    <property type="nucleotide sequence ID" value="NC_008278.1"/>
</dbReference>
<dbReference type="PRINTS" id="PR00455">
    <property type="entry name" value="HTHTETR"/>
</dbReference>
<dbReference type="InterPro" id="IPR001647">
    <property type="entry name" value="HTH_TetR"/>
</dbReference>
<dbReference type="GO" id="GO:0003700">
    <property type="term" value="F:DNA-binding transcription factor activity"/>
    <property type="evidence" value="ECO:0007669"/>
    <property type="project" value="TreeGrafter"/>
</dbReference>
<keyword evidence="5" id="KW-1185">Reference proteome</keyword>
<sequence>MAEPGRTSYHHGDLAAALVDGALDLIAEGGLAAFSVAAVARRVGVSSAAPYRHFPDRDSLLAAAAAAAAGQLTGQVRAAADSAGADPVQRLAATAGAYTRFVIERRAGMDVLFAPGLAGSRHPQLGAQTRALLDTLLPLVLALPGVPSYRDALILVEQHLAQAHGHAVFHLDGVFAQHRRSVDQAAAASVATTLMLIAGHATGRR</sequence>
<feature type="DNA-binding region" description="H-T-H motif" evidence="2">
    <location>
        <begin position="35"/>
        <end position="54"/>
    </location>
</feature>
<dbReference type="InterPro" id="IPR036271">
    <property type="entry name" value="Tet_transcr_reg_TetR-rel_C_sf"/>
</dbReference>
<dbReference type="STRING" id="326424.FRAAL3853"/>
<dbReference type="eggNOG" id="COG1309">
    <property type="taxonomic scope" value="Bacteria"/>
</dbReference>
<dbReference type="Proteomes" id="UP000000657">
    <property type="component" value="Chromosome"/>
</dbReference>
<dbReference type="Gene3D" id="1.10.357.10">
    <property type="entry name" value="Tetracycline Repressor, domain 2"/>
    <property type="match status" value="1"/>
</dbReference>
<name>Q0RJ19_FRAAA</name>
<dbReference type="SUPFAM" id="SSF48498">
    <property type="entry name" value="Tetracyclin repressor-like, C-terminal domain"/>
    <property type="match status" value="1"/>
</dbReference>
<accession>Q0RJ19</accession>
<evidence type="ECO:0000256" key="2">
    <source>
        <dbReference type="PROSITE-ProRule" id="PRU00335"/>
    </source>
</evidence>
<proteinExistence type="predicted"/>
<feature type="domain" description="HTH tetR-type" evidence="3">
    <location>
        <begin position="12"/>
        <end position="72"/>
    </location>
</feature>
<dbReference type="SUPFAM" id="SSF46689">
    <property type="entry name" value="Homeodomain-like"/>
    <property type="match status" value="1"/>
</dbReference>
<dbReference type="HOGENOM" id="CLU_069356_40_0_11"/>
<dbReference type="KEGG" id="fal:FRAAL3853"/>
<protein>
    <submittedName>
        <fullName evidence="4">TetR Transcriptional regulator</fullName>
    </submittedName>
</protein>
<dbReference type="InterPro" id="IPR009057">
    <property type="entry name" value="Homeodomain-like_sf"/>
</dbReference>
<gene>
    <name evidence="4" type="ordered locus">FRAAL3853</name>
</gene>
<reference evidence="4 5" key="1">
    <citation type="journal article" date="2007" name="Genome Res.">
        <title>Genome characteristics of facultatively symbiotic Frankia sp. strains reflect host range and host plant biogeography.</title>
        <authorList>
            <person name="Normand P."/>
            <person name="Lapierre P."/>
            <person name="Tisa L.S."/>
            <person name="Gogarten J.P."/>
            <person name="Alloisio N."/>
            <person name="Bagnarol E."/>
            <person name="Bassi C.A."/>
            <person name="Berry A.M."/>
            <person name="Bickhart D.M."/>
            <person name="Choisne N."/>
            <person name="Couloux A."/>
            <person name="Cournoyer B."/>
            <person name="Cruveiller S."/>
            <person name="Daubin V."/>
            <person name="Demange N."/>
            <person name="Francino M.P."/>
            <person name="Goltsman E."/>
            <person name="Huang Y."/>
            <person name="Kopp O.R."/>
            <person name="Labarre L."/>
            <person name="Lapidus A."/>
            <person name="Lavire C."/>
            <person name="Marechal J."/>
            <person name="Martinez M."/>
            <person name="Mastronunzio J.E."/>
            <person name="Mullin B.C."/>
            <person name="Niemann J."/>
            <person name="Pujic P."/>
            <person name="Rawnsley T."/>
            <person name="Rouy Z."/>
            <person name="Schenowitz C."/>
            <person name="Sellstedt A."/>
            <person name="Tavares F."/>
            <person name="Tomkins J.P."/>
            <person name="Vallenet D."/>
            <person name="Valverde C."/>
            <person name="Wall L.G."/>
            <person name="Wang Y."/>
            <person name="Medigue C."/>
            <person name="Benson D.R."/>
        </authorList>
    </citation>
    <scope>NUCLEOTIDE SEQUENCE [LARGE SCALE GENOMIC DNA]</scope>
    <source>
        <strain evidence="5">DSM 45986 / CECT 9034 / ACN14a</strain>
    </source>
</reference>
<dbReference type="PROSITE" id="PS50977">
    <property type="entry name" value="HTH_TETR_2"/>
    <property type="match status" value="1"/>
</dbReference>